<keyword evidence="5" id="KW-1185">Reference proteome</keyword>
<evidence type="ECO:0000256" key="1">
    <source>
        <dbReference type="ARBA" id="ARBA00022603"/>
    </source>
</evidence>
<dbReference type="AlphaFoldDB" id="A8ZNB9"/>
<dbReference type="HOGENOM" id="CLU_049344_7_0_3"/>
<keyword evidence="2" id="KW-0808">Transferase</keyword>
<dbReference type="InterPro" id="IPR041698">
    <property type="entry name" value="Methyltransf_25"/>
</dbReference>
<dbReference type="KEGG" id="amr:AM1_D0008"/>
<dbReference type="Pfam" id="PF13649">
    <property type="entry name" value="Methyltransf_25"/>
    <property type="match status" value="1"/>
</dbReference>
<evidence type="ECO:0000259" key="3">
    <source>
        <dbReference type="Pfam" id="PF13649"/>
    </source>
</evidence>
<evidence type="ECO:0000313" key="5">
    <source>
        <dbReference type="Proteomes" id="UP000000268"/>
    </source>
</evidence>
<keyword evidence="4" id="KW-0614">Plasmid</keyword>
<evidence type="ECO:0000313" key="4">
    <source>
        <dbReference type="EMBL" id="ABW32505.1"/>
    </source>
</evidence>
<gene>
    <name evidence="4" type="ordered locus">AM1_D0008</name>
</gene>
<dbReference type="PANTHER" id="PTHR44942">
    <property type="entry name" value="METHYLTRANSF_11 DOMAIN-CONTAINING PROTEIN"/>
    <property type="match status" value="1"/>
</dbReference>
<keyword evidence="1" id="KW-0489">Methyltransferase</keyword>
<organism evidence="4 5">
    <name type="scientific">Acaryochloris marina (strain MBIC 11017)</name>
    <dbReference type="NCBI Taxonomy" id="329726"/>
    <lineage>
        <taxon>Bacteria</taxon>
        <taxon>Bacillati</taxon>
        <taxon>Cyanobacteriota</taxon>
        <taxon>Cyanophyceae</taxon>
        <taxon>Acaryochloridales</taxon>
        <taxon>Acaryochloridaceae</taxon>
        <taxon>Acaryochloris</taxon>
    </lineage>
</organism>
<geneLocation type="plasmid" evidence="4 5">
    <name>pREB4</name>
</geneLocation>
<dbReference type="CDD" id="cd02440">
    <property type="entry name" value="AdoMet_MTases"/>
    <property type="match status" value="1"/>
</dbReference>
<dbReference type="InterPro" id="IPR051052">
    <property type="entry name" value="Diverse_substrate_MTase"/>
</dbReference>
<dbReference type="InterPro" id="IPR029063">
    <property type="entry name" value="SAM-dependent_MTases_sf"/>
</dbReference>
<feature type="domain" description="Methyltransferase" evidence="3">
    <location>
        <begin position="58"/>
        <end position="148"/>
    </location>
</feature>
<dbReference type="Gene3D" id="3.40.50.150">
    <property type="entry name" value="Vaccinia Virus protein VP39"/>
    <property type="match status" value="1"/>
</dbReference>
<accession>A8ZNB9</accession>
<dbReference type="Proteomes" id="UP000000268">
    <property type="component" value="Plasmid pREB4"/>
</dbReference>
<name>A8ZNB9_ACAM1</name>
<reference evidence="4 5" key="1">
    <citation type="journal article" date="2008" name="Proc. Natl. Acad. Sci. U.S.A.">
        <title>Niche adaptation and genome expansion in the chlorophyll d-producing cyanobacterium Acaryochloris marina.</title>
        <authorList>
            <person name="Swingley W.D."/>
            <person name="Chen M."/>
            <person name="Cheung P.C."/>
            <person name="Conrad A.L."/>
            <person name="Dejesa L.C."/>
            <person name="Hao J."/>
            <person name="Honchak B.M."/>
            <person name="Karbach L.E."/>
            <person name="Kurdoglu A."/>
            <person name="Lahiri S."/>
            <person name="Mastrian S.D."/>
            <person name="Miyashita H."/>
            <person name="Page L."/>
            <person name="Ramakrishna P."/>
            <person name="Satoh S."/>
            <person name="Sattley W.M."/>
            <person name="Shimada Y."/>
            <person name="Taylor H.L."/>
            <person name="Tomo T."/>
            <person name="Tsuchiya T."/>
            <person name="Wang Z.T."/>
            <person name="Raymond J."/>
            <person name="Mimuro M."/>
            <person name="Blankenship R.E."/>
            <person name="Touchman J.W."/>
        </authorList>
    </citation>
    <scope>NUCLEOTIDE SEQUENCE [LARGE SCALE GENOMIC DNA]</scope>
    <source>
        <strain evidence="5">MBIC 11017</strain>
        <plasmid evidence="5">Plasmid pREB4</plasmid>
    </source>
</reference>
<sequence length="275" mass="31576">MVKDNDQTTKQYSSKDLKQRKTWYSPAAEAYNRTRPHYPDTLISRVVELTQLENGSRILEIGCGPGTATVSFANLGFSMLCLEPNPDFYEIARRNCSHYPNLEIKNTSFEEWKPEAKPFNAVLAATSIHWIPAEVAYPKVANALQDNGVLILLWNVPAIPYREFHQVLQDVYQIHAPSLSHYKGRETHEAELRELGQIVATSDQFEGIVFEQIIWETSYSVDEYLTLLSTFSQYLELDEKSRKDLFVGLQKKIDNHFAGHIKLLNISAFHIARKR</sequence>
<dbReference type="GO" id="GO:0008168">
    <property type="term" value="F:methyltransferase activity"/>
    <property type="evidence" value="ECO:0007669"/>
    <property type="project" value="UniProtKB-KW"/>
</dbReference>
<dbReference type="PANTHER" id="PTHR44942:SF4">
    <property type="entry name" value="METHYLTRANSFERASE TYPE 11 DOMAIN-CONTAINING PROTEIN"/>
    <property type="match status" value="1"/>
</dbReference>
<dbReference type="GO" id="GO:0032259">
    <property type="term" value="P:methylation"/>
    <property type="evidence" value="ECO:0007669"/>
    <property type="project" value="UniProtKB-KW"/>
</dbReference>
<proteinExistence type="predicted"/>
<dbReference type="SUPFAM" id="SSF53335">
    <property type="entry name" value="S-adenosyl-L-methionine-dependent methyltransferases"/>
    <property type="match status" value="1"/>
</dbReference>
<evidence type="ECO:0000256" key="2">
    <source>
        <dbReference type="ARBA" id="ARBA00022679"/>
    </source>
</evidence>
<protein>
    <recommendedName>
        <fullName evidence="3">Methyltransferase domain-containing protein</fullName>
    </recommendedName>
</protein>
<dbReference type="EMBL" id="CP000841">
    <property type="protein sequence ID" value="ABW32505.1"/>
    <property type="molecule type" value="Genomic_DNA"/>
</dbReference>